<organism evidence="2 3">
    <name type="scientific">Cercospora zeae-maydis SCOH1-5</name>
    <dbReference type="NCBI Taxonomy" id="717836"/>
    <lineage>
        <taxon>Eukaryota</taxon>
        <taxon>Fungi</taxon>
        <taxon>Dikarya</taxon>
        <taxon>Ascomycota</taxon>
        <taxon>Pezizomycotina</taxon>
        <taxon>Dothideomycetes</taxon>
        <taxon>Dothideomycetidae</taxon>
        <taxon>Mycosphaerellales</taxon>
        <taxon>Mycosphaerellaceae</taxon>
        <taxon>Cercospora</taxon>
    </lineage>
</organism>
<dbReference type="EMBL" id="ML992675">
    <property type="protein sequence ID" value="KAF2211849.1"/>
    <property type="molecule type" value="Genomic_DNA"/>
</dbReference>
<proteinExistence type="predicted"/>
<dbReference type="OrthoDB" id="2906425at2759"/>
<dbReference type="AlphaFoldDB" id="A0A6A6FED6"/>
<accession>A0A6A6FED6</accession>
<dbReference type="Pfam" id="PF01636">
    <property type="entry name" value="APH"/>
    <property type="match status" value="1"/>
</dbReference>
<dbReference type="InterPro" id="IPR002575">
    <property type="entry name" value="Aminoglycoside_PTrfase"/>
</dbReference>
<dbReference type="InterPro" id="IPR011009">
    <property type="entry name" value="Kinase-like_dom_sf"/>
</dbReference>
<gene>
    <name evidence="2" type="ORF">CERZMDRAFT_42568</name>
</gene>
<evidence type="ECO:0000259" key="1">
    <source>
        <dbReference type="Pfam" id="PF01636"/>
    </source>
</evidence>
<sequence>MPPQQLDLILETISLELQIVRNPEVSQLTPGQSHDVYRLEYPDGQRWILRIAKDDFAIRLSRRGRTILKHVKTNQPSLQVPALIYDAVDYTIFEYLDGSPVGSWIKNVLSGR</sequence>
<feature type="domain" description="Aminoglycoside phosphotransferase" evidence="1">
    <location>
        <begin position="25"/>
        <end position="103"/>
    </location>
</feature>
<keyword evidence="3" id="KW-1185">Reference proteome</keyword>
<name>A0A6A6FED6_9PEZI</name>
<evidence type="ECO:0000313" key="2">
    <source>
        <dbReference type="EMBL" id="KAF2211849.1"/>
    </source>
</evidence>
<dbReference type="Gene3D" id="3.30.200.20">
    <property type="entry name" value="Phosphorylase Kinase, domain 1"/>
    <property type="match status" value="1"/>
</dbReference>
<dbReference type="SUPFAM" id="SSF56112">
    <property type="entry name" value="Protein kinase-like (PK-like)"/>
    <property type="match status" value="1"/>
</dbReference>
<evidence type="ECO:0000313" key="3">
    <source>
        <dbReference type="Proteomes" id="UP000799539"/>
    </source>
</evidence>
<dbReference type="Proteomes" id="UP000799539">
    <property type="component" value="Unassembled WGS sequence"/>
</dbReference>
<protein>
    <recommendedName>
        <fullName evidence="1">Aminoglycoside phosphotransferase domain-containing protein</fullName>
    </recommendedName>
</protein>
<reference evidence="2" key="1">
    <citation type="journal article" date="2020" name="Stud. Mycol.">
        <title>101 Dothideomycetes genomes: a test case for predicting lifestyles and emergence of pathogens.</title>
        <authorList>
            <person name="Haridas S."/>
            <person name="Albert R."/>
            <person name="Binder M."/>
            <person name="Bloem J."/>
            <person name="Labutti K."/>
            <person name="Salamov A."/>
            <person name="Andreopoulos B."/>
            <person name="Baker S."/>
            <person name="Barry K."/>
            <person name="Bills G."/>
            <person name="Bluhm B."/>
            <person name="Cannon C."/>
            <person name="Castanera R."/>
            <person name="Culley D."/>
            <person name="Daum C."/>
            <person name="Ezra D."/>
            <person name="Gonzalez J."/>
            <person name="Henrissat B."/>
            <person name="Kuo A."/>
            <person name="Liang C."/>
            <person name="Lipzen A."/>
            <person name="Lutzoni F."/>
            <person name="Magnuson J."/>
            <person name="Mondo S."/>
            <person name="Nolan M."/>
            <person name="Ohm R."/>
            <person name="Pangilinan J."/>
            <person name="Park H.-J."/>
            <person name="Ramirez L."/>
            <person name="Alfaro M."/>
            <person name="Sun H."/>
            <person name="Tritt A."/>
            <person name="Yoshinaga Y."/>
            <person name="Zwiers L.-H."/>
            <person name="Turgeon B."/>
            <person name="Goodwin S."/>
            <person name="Spatafora J."/>
            <person name="Crous P."/>
            <person name="Grigoriev I."/>
        </authorList>
    </citation>
    <scope>NUCLEOTIDE SEQUENCE</scope>
    <source>
        <strain evidence="2">SCOH1-5</strain>
    </source>
</reference>